<keyword evidence="2" id="KW-0547">Nucleotide-binding</keyword>
<dbReference type="PRINTS" id="PR00819">
    <property type="entry name" value="CBXCFQXSUPER"/>
</dbReference>
<dbReference type="InterPro" id="IPR029024">
    <property type="entry name" value="TerB-like"/>
</dbReference>
<comment type="similarity">
    <text evidence="1">Belongs to the CbxX/CfxQ family.</text>
</comment>
<evidence type="ECO:0000256" key="4">
    <source>
        <dbReference type="SAM" id="MobiDB-lite"/>
    </source>
</evidence>
<dbReference type="EMBL" id="RWJF01000001">
    <property type="protein sequence ID" value="RST31354.1"/>
    <property type="molecule type" value="Genomic_DNA"/>
</dbReference>
<dbReference type="GO" id="GO:0016887">
    <property type="term" value="F:ATP hydrolysis activity"/>
    <property type="evidence" value="ECO:0007669"/>
    <property type="project" value="InterPro"/>
</dbReference>
<dbReference type="InterPro" id="IPR027417">
    <property type="entry name" value="P-loop_NTPase"/>
</dbReference>
<dbReference type="AlphaFoldDB" id="A0A429VBM0"/>
<dbReference type="InterPro" id="IPR003593">
    <property type="entry name" value="AAA+_ATPase"/>
</dbReference>
<dbReference type="InterPro" id="IPR000641">
    <property type="entry name" value="CbxX/CfxQ"/>
</dbReference>
<dbReference type="OrthoDB" id="7438987at2"/>
<gene>
    <name evidence="6" type="ORF">HMF7854_11260</name>
</gene>
<dbReference type="SUPFAM" id="SSF158682">
    <property type="entry name" value="TerB-like"/>
    <property type="match status" value="1"/>
</dbReference>
<accession>A0A429VBM0</accession>
<evidence type="ECO:0000259" key="5">
    <source>
        <dbReference type="SMART" id="SM00382"/>
    </source>
</evidence>
<reference evidence="6 7" key="1">
    <citation type="submission" date="2018-12" db="EMBL/GenBank/DDBJ databases">
        <title>Sphingomonas sp. HMF7854 Genome sequencing and assembly.</title>
        <authorList>
            <person name="Cha I."/>
            <person name="Kang H."/>
            <person name="Kim H."/>
            <person name="Kang J."/>
            <person name="Joh K."/>
        </authorList>
    </citation>
    <scope>NUCLEOTIDE SEQUENCE [LARGE SCALE GENOMIC DNA]</scope>
    <source>
        <strain evidence="6 7">HMF7854</strain>
    </source>
</reference>
<evidence type="ECO:0000256" key="2">
    <source>
        <dbReference type="ARBA" id="ARBA00022741"/>
    </source>
</evidence>
<comment type="caution">
    <text evidence="6">The sequence shown here is derived from an EMBL/GenBank/DDBJ whole genome shotgun (WGS) entry which is preliminary data.</text>
</comment>
<dbReference type="Pfam" id="PF17866">
    <property type="entry name" value="AAA_lid_6"/>
    <property type="match status" value="1"/>
</dbReference>
<dbReference type="PANTHER" id="PTHR43392">
    <property type="entry name" value="AAA-TYPE ATPASE FAMILY PROTEIN / ANKYRIN REPEAT FAMILY PROTEIN"/>
    <property type="match status" value="1"/>
</dbReference>
<dbReference type="Gene3D" id="1.10.8.60">
    <property type="match status" value="1"/>
</dbReference>
<dbReference type="Proteomes" id="UP000274661">
    <property type="component" value="Unassembled WGS sequence"/>
</dbReference>
<sequence>MAREDSPTKAAADRLWALITAVQQAFPGAEQQDQVRGFLQALRGLAMQVATADGTLTQAEDETIRTIFWFDRSTTNQATLSLIQNAPLLEAFSKEVEQVGPLISKLNIKDLNFSKTIEYILGVVASADGVQPRENAQLACYSARLQAALPSDYLQDKPLELTNPLAPARAPSAAQAGSPESPHQDSDARSVQSVMGKLDQLIGLATVKHEVETLTNLAKVFAMRKQAGLHVPDMSFHLVFLGNPGTGKTTVARIIAELYGCLGLLSKGHLVEVDRSGLIAEYVGQTAIKTQGVIDKALGGVLFIDEAYALDGGEDNDYGNEAVATLLKAMEDHRSDLVVIAAGYTDQMNRFLGMNPGLRSRMSRDISFPDYSPAEMLQILYELAKAAQYSFAEGTRARLEQIIQSMWDHRAKDFANARDVRNLFEQIVEAQANRIGQLPAADRDEICEMCEITAGDIEATQPAIV</sequence>
<dbReference type="InterPro" id="IPR003959">
    <property type="entry name" value="ATPase_AAA_core"/>
</dbReference>
<dbReference type="FunFam" id="3.40.50.300:FF:000216">
    <property type="entry name" value="Type VII secretion ATPase EccA"/>
    <property type="match status" value="1"/>
</dbReference>
<evidence type="ECO:0000313" key="7">
    <source>
        <dbReference type="Proteomes" id="UP000274661"/>
    </source>
</evidence>
<dbReference type="GO" id="GO:0005524">
    <property type="term" value="F:ATP binding"/>
    <property type="evidence" value="ECO:0007669"/>
    <property type="project" value="UniProtKB-KW"/>
</dbReference>
<feature type="domain" description="AAA+ ATPase" evidence="5">
    <location>
        <begin position="234"/>
        <end position="370"/>
    </location>
</feature>
<dbReference type="SMART" id="SM00382">
    <property type="entry name" value="AAA"/>
    <property type="match status" value="1"/>
</dbReference>
<evidence type="ECO:0000256" key="1">
    <source>
        <dbReference type="ARBA" id="ARBA00010378"/>
    </source>
</evidence>
<protein>
    <submittedName>
        <fullName evidence="6">AAA family ATPase</fullName>
    </submittedName>
</protein>
<keyword evidence="7" id="KW-1185">Reference proteome</keyword>
<dbReference type="SUPFAM" id="SSF52540">
    <property type="entry name" value="P-loop containing nucleoside triphosphate hydrolases"/>
    <property type="match status" value="1"/>
</dbReference>
<dbReference type="PANTHER" id="PTHR43392:SF2">
    <property type="entry name" value="AAA-TYPE ATPASE FAMILY PROTEIN _ ANKYRIN REPEAT FAMILY PROTEIN"/>
    <property type="match status" value="1"/>
</dbReference>
<dbReference type="RefSeq" id="WP_126719182.1">
    <property type="nucleotide sequence ID" value="NZ_RWJF01000001.1"/>
</dbReference>
<evidence type="ECO:0000313" key="6">
    <source>
        <dbReference type="EMBL" id="RST31354.1"/>
    </source>
</evidence>
<proteinExistence type="inferred from homology"/>
<feature type="region of interest" description="Disordered" evidence="4">
    <location>
        <begin position="167"/>
        <end position="190"/>
    </location>
</feature>
<dbReference type="Pfam" id="PF00004">
    <property type="entry name" value="AAA"/>
    <property type="match status" value="1"/>
</dbReference>
<keyword evidence="3" id="KW-0067">ATP-binding</keyword>
<dbReference type="InterPro" id="IPR041627">
    <property type="entry name" value="AAA_lid_6"/>
</dbReference>
<dbReference type="Gene3D" id="3.40.50.300">
    <property type="entry name" value="P-loop containing nucleotide triphosphate hydrolases"/>
    <property type="match status" value="1"/>
</dbReference>
<evidence type="ECO:0000256" key="3">
    <source>
        <dbReference type="ARBA" id="ARBA00022840"/>
    </source>
</evidence>
<name>A0A429VBM0_9SPHN</name>
<organism evidence="6 7">
    <name type="scientific">Sphingomonas ginkgonis</name>
    <dbReference type="NCBI Taxonomy" id="2315330"/>
    <lineage>
        <taxon>Bacteria</taxon>
        <taxon>Pseudomonadati</taxon>
        <taxon>Pseudomonadota</taxon>
        <taxon>Alphaproteobacteria</taxon>
        <taxon>Sphingomonadales</taxon>
        <taxon>Sphingomonadaceae</taxon>
        <taxon>Sphingomonas</taxon>
    </lineage>
</organism>
<feature type="compositionally biased region" description="Low complexity" evidence="4">
    <location>
        <begin position="167"/>
        <end position="179"/>
    </location>
</feature>
<dbReference type="InterPro" id="IPR050773">
    <property type="entry name" value="CbxX/CfxQ_RuBisCO_ESX"/>
</dbReference>